<reference evidence="3" key="1">
    <citation type="submission" date="2016-06" db="EMBL/GenBank/DDBJ databases">
        <title>Complete genome sequence of Actinoalloteichus fjordicus DSM 46855 (=ADI127-17), type strain of the new species Actinoalloteichus fjordicus.</title>
        <authorList>
            <person name="Ruckert C."/>
            <person name="Nouioui I."/>
            <person name="Willmese J."/>
            <person name="van Wezel G."/>
            <person name="Klenk H.-P."/>
            <person name="Kalinowski J."/>
            <person name="Zotchev S.B."/>
        </authorList>
    </citation>
    <scope>NUCLEOTIDE SEQUENCE [LARGE SCALE GENOMIC DNA]</scope>
    <source>
        <strain evidence="3">ADI127-7</strain>
    </source>
</reference>
<organism evidence="2 3">
    <name type="scientific">Actinoalloteichus fjordicus</name>
    <dbReference type="NCBI Taxonomy" id="1612552"/>
    <lineage>
        <taxon>Bacteria</taxon>
        <taxon>Bacillati</taxon>
        <taxon>Actinomycetota</taxon>
        <taxon>Actinomycetes</taxon>
        <taxon>Pseudonocardiales</taxon>
        <taxon>Pseudonocardiaceae</taxon>
        <taxon>Actinoalloteichus</taxon>
    </lineage>
</organism>
<evidence type="ECO:0000313" key="2">
    <source>
        <dbReference type="EMBL" id="APU17591.1"/>
    </source>
</evidence>
<dbReference type="InterPro" id="IPR022496">
    <property type="entry name" value="T6A_TsaB"/>
</dbReference>
<gene>
    <name evidence="2" type="ORF">UA74_27950</name>
</gene>
<dbReference type="GO" id="GO:0005829">
    <property type="term" value="C:cytosol"/>
    <property type="evidence" value="ECO:0007669"/>
    <property type="project" value="TreeGrafter"/>
</dbReference>
<proteinExistence type="predicted"/>
<evidence type="ECO:0000313" key="3">
    <source>
        <dbReference type="Proteomes" id="UP000185511"/>
    </source>
</evidence>
<feature type="domain" description="Gcp-like" evidence="1">
    <location>
        <begin position="38"/>
        <end position="166"/>
    </location>
</feature>
<dbReference type="Proteomes" id="UP000185511">
    <property type="component" value="Chromosome"/>
</dbReference>
<sequence>MLLLAIDTSTPAVTAGLVELDPRSAPRLLAEQIVVDPRAHGELLTPLISSAVQTAGRTLADLDVIACGVGPGPFTGLRVGMVTAAALGDALDRPVYPVCSLDAVRAACVAEPATQAESGSGSAADAHSVGSLLVVSDARRRELYWARYDADGVRTHGPEVAAPDALAERLPDLDVAALAGPQASQAAERFALPVHATTGPTPLGLALVAAEAALAQRSPEPLVPLYLRRPDAVAPGAPKRVSPR</sequence>
<dbReference type="GO" id="GO:0002949">
    <property type="term" value="P:tRNA threonylcarbamoyladenosine modification"/>
    <property type="evidence" value="ECO:0007669"/>
    <property type="project" value="InterPro"/>
</dbReference>
<dbReference type="KEGG" id="acad:UA74_27950"/>
<dbReference type="RefSeq" id="WP_075742888.1">
    <property type="nucleotide sequence ID" value="NZ_CP016076.1"/>
</dbReference>
<name>A0AAC9LHT1_9PSEU</name>
<dbReference type="EMBL" id="CP016076">
    <property type="protein sequence ID" value="APU17591.1"/>
    <property type="molecule type" value="Genomic_DNA"/>
</dbReference>
<dbReference type="SUPFAM" id="SSF53067">
    <property type="entry name" value="Actin-like ATPase domain"/>
    <property type="match status" value="2"/>
</dbReference>
<dbReference type="InterPro" id="IPR000905">
    <property type="entry name" value="Gcp-like_dom"/>
</dbReference>
<dbReference type="CDD" id="cd24032">
    <property type="entry name" value="ASKHA_NBD_TsaB"/>
    <property type="match status" value="1"/>
</dbReference>
<accession>A0AAC9LHT1</accession>
<dbReference type="PANTHER" id="PTHR11735">
    <property type="entry name" value="TRNA N6-ADENOSINE THREONYLCARBAMOYLTRANSFERASE"/>
    <property type="match status" value="1"/>
</dbReference>
<protein>
    <submittedName>
        <fullName evidence="2">tRNA threonylcarbamoyl adenosine modification protein</fullName>
    </submittedName>
</protein>
<dbReference type="InterPro" id="IPR043129">
    <property type="entry name" value="ATPase_NBD"/>
</dbReference>
<dbReference type="AlphaFoldDB" id="A0AAC9LHT1"/>
<keyword evidence="3" id="KW-1185">Reference proteome</keyword>
<dbReference type="PANTHER" id="PTHR11735:SF11">
    <property type="entry name" value="TRNA THREONYLCARBAMOYLADENOSINE BIOSYNTHESIS PROTEIN TSAB"/>
    <property type="match status" value="1"/>
</dbReference>
<dbReference type="Pfam" id="PF00814">
    <property type="entry name" value="TsaD"/>
    <property type="match status" value="1"/>
</dbReference>
<dbReference type="Gene3D" id="3.30.420.40">
    <property type="match status" value="2"/>
</dbReference>
<evidence type="ECO:0000259" key="1">
    <source>
        <dbReference type="Pfam" id="PF00814"/>
    </source>
</evidence>
<dbReference type="NCBIfam" id="TIGR03725">
    <property type="entry name" value="T6A_YeaZ"/>
    <property type="match status" value="1"/>
</dbReference>